<dbReference type="STRING" id="526222.Desal_2471"/>
<feature type="transmembrane region" description="Helical" evidence="7">
    <location>
        <begin position="115"/>
        <end position="136"/>
    </location>
</feature>
<keyword evidence="9" id="KW-1185">Reference proteome</keyword>
<dbReference type="PANTHER" id="PTHR30086">
    <property type="entry name" value="ARGININE EXPORTER PROTEIN ARGO"/>
    <property type="match status" value="1"/>
</dbReference>
<sequence>MISYEFLITALVVVLIPGTGVIYTVSNGLFLGKKASLAAAAGCTAGIIPNLTASTLGLSAILHMSALAFQLMKFAGAAYLLYLAWLTWKDTGGLSFNNPGEDKNPRLWQIAKRGFLINILNPKLSIFFLAFLPLFVPQEANTPTLHMITLSAIFMAMTFVVFIAYGLCASGIRHQVISSPKIVLWMQRSFAVIFAALGLKLAAAEQ</sequence>
<dbReference type="PANTHER" id="PTHR30086:SF14">
    <property type="entry name" value="HOMOSERINE_HOMOSERINE LACTONE EFFLUX PROTEIN"/>
    <property type="match status" value="1"/>
</dbReference>
<accession>C6BXZ7</accession>
<keyword evidence="6 7" id="KW-0472">Membrane</keyword>
<gene>
    <name evidence="8" type="ordered locus">Desal_2471</name>
</gene>
<evidence type="ECO:0000256" key="6">
    <source>
        <dbReference type="ARBA" id="ARBA00023136"/>
    </source>
</evidence>
<comment type="subcellular location">
    <subcellularLocation>
        <location evidence="1">Cell membrane</location>
        <topology evidence="1">Multi-pass membrane protein</topology>
    </subcellularLocation>
</comment>
<dbReference type="GO" id="GO:0005886">
    <property type="term" value="C:plasma membrane"/>
    <property type="evidence" value="ECO:0007669"/>
    <property type="project" value="UniProtKB-SubCell"/>
</dbReference>
<reference evidence="8 9" key="1">
    <citation type="submission" date="2009-06" db="EMBL/GenBank/DDBJ databases">
        <title>Complete sequence of Desulfovibrio salexigens DSM 2638.</title>
        <authorList>
            <consortium name="US DOE Joint Genome Institute"/>
            <person name="Lucas S."/>
            <person name="Copeland A."/>
            <person name="Lapidus A."/>
            <person name="Glavina del Rio T."/>
            <person name="Tice H."/>
            <person name="Bruce D."/>
            <person name="Goodwin L."/>
            <person name="Pitluck S."/>
            <person name="Munk A.C."/>
            <person name="Brettin T."/>
            <person name="Detter J.C."/>
            <person name="Han C."/>
            <person name="Tapia R."/>
            <person name="Larimer F."/>
            <person name="Land M."/>
            <person name="Hauser L."/>
            <person name="Kyrpides N."/>
            <person name="Anderson I."/>
            <person name="Wall J.D."/>
            <person name="Arkin A.P."/>
            <person name="Dehal P."/>
            <person name="Chivian D."/>
            <person name="Giles B."/>
            <person name="Hazen T.C."/>
        </authorList>
    </citation>
    <scope>NUCLEOTIDE SEQUENCE [LARGE SCALE GENOMIC DNA]</scope>
    <source>
        <strain evidence="9">ATCC 14822 / DSM 2638 / NCIMB 8403 / VKM B-1763</strain>
    </source>
</reference>
<evidence type="ECO:0000256" key="4">
    <source>
        <dbReference type="ARBA" id="ARBA00022692"/>
    </source>
</evidence>
<dbReference type="Proteomes" id="UP000002601">
    <property type="component" value="Chromosome"/>
</dbReference>
<dbReference type="RefSeq" id="WP_015852343.1">
    <property type="nucleotide sequence ID" value="NC_012881.1"/>
</dbReference>
<dbReference type="Pfam" id="PF01810">
    <property type="entry name" value="LysE"/>
    <property type="match status" value="1"/>
</dbReference>
<dbReference type="AlphaFoldDB" id="C6BXZ7"/>
<dbReference type="KEGG" id="dsa:Desal_2471"/>
<dbReference type="InterPro" id="IPR001123">
    <property type="entry name" value="LeuE-type"/>
</dbReference>
<keyword evidence="3" id="KW-1003">Cell membrane</keyword>
<proteinExistence type="inferred from homology"/>
<feature type="transmembrane region" description="Helical" evidence="7">
    <location>
        <begin position="6"/>
        <end position="25"/>
    </location>
</feature>
<feature type="transmembrane region" description="Helical" evidence="7">
    <location>
        <begin position="148"/>
        <end position="170"/>
    </location>
</feature>
<protein>
    <submittedName>
        <fullName evidence="8">Lysine exporter protein (LYSE/YGGA)</fullName>
    </submittedName>
</protein>
<name>C6BXZ7_MARSD</name>
<dbReference type="HOGENOM" id="CLU_079569_3_3_7"/>
<dbReference type="eggNOG" id="COG1280">
    <property type="taxonomic scope" value="Bacteria"/>
</dbReference>
<evidence type="ECO:0000313" key="8">
    <source>
        <dbReference type="EMBL" id="ACS80527.1"/>
    </source>
</evidence>
<feature type="transmembrane region" description="Helical" evidence="7">
    <location>
        <begin position="37"/>
        <end position="61"/>
    </location>
</feature>
<evidence type="ECO:0000313" key="9">
    <source>
        <dbReference type="Proteomes" id="UP000002601"/>
    </source>
</evidence>
<dbReference type="GO" id="GO:0042970">
    <property type="term" value="F:homoserine transmembrane transporter activity"/>
    <property type="evidence" value="ECO:0007669"/>
    <property type="project" value="TreeGrafter"/>
</dbReference>
<keyword evidence="4 7" id="KW-0812">Transmembrane</keyword>
<evidence type="ECO:0000256" key="1">
    <source>
        <dbReference type="ARBA" id="ARBA00004651"/>
    </source>
</evidence>
<evidence type="ECO:0000256" key="5">
    <source>
        <dbReference type="ARBA" id="ARBA00022989"/>
    </source>
</evidence>
<keyword evidence="5 7" id="KW-1133">Transmembrane helix</keyword>
<feature type="transmembrane region" description="Helical" evidence="7">
    <location>
        <begin position="67"/>
        <end position="88"/>
    </location>
</feature>
<evidence type="ECO:0000256" key="2">
    <source>
        <dbReference type="ARBA" id="ARBA00007928"/>
    </source>
</evidence>
<dbReference type="EMBL" id="CP001649">
    <property type="protein sequence ID" value="ACS80527.1"/>
    <property type="molecule type" value="Genomic_DNA"/>
</dbReference>
<comment type="similarity">
    <text evidence="2">Belongs to the Rht family.</text>
</comment>
<dbReference type="OrthoDB" id="9807053at2"/>
<evidence type="ECO:0000256" key="7">
    <source>
        <dbReference type="SAM" id="Phobius"/>
    </source>
</evidence>
<dbReference type="PIRSF" id="PIRSF006324">
    <property type="entry name" value="LeuE"/>
    <property type="match status" value="1"/>
</dbReference>
<evidence type="ECO:0000256" key="3">
    <source>
        <dbReference type="ARBA" id="ARBA00022475"/>
    </source>
</evidence>
<feature type="transmembrane region" description="Helical" evidence="7">
    <location>
        <begin position="182"/>
        <end position="203"/>
    </location>
</feature>
<organism evidence="8 9">
    <name type="scientific">Maridesulfovibrio salexigens (strain ATCC 14822 / DSM 2638 / NCIMB 8403 / VKM B-1763)</name>
    <name type="common">Desulfovibrio salexigens</name>
    <dbReference type="NCBI Taxonomy" id="526222"/>
    <lineage>
        <taxon>Bacteria</taxon>
        <taxon>Pseudomonadati</taxon>
        <taxon>Thermodesulfobacteriota</taxon>
        <taxon>Desulfovibrionia</taxon>
        <taxon>Desulfovibrionales</taxon>
        <taxon>Desulfovibrionaceae</taxon>
        <taxon>Maridesulfovibrio</taxon>
    </lineage>
</organism>